<dbReference type="PIRSF" id="PIRSF006648">
    <property type="entry name" value="DrrB"/>
    <property type="match status" value="1"/>
</dbReference>
<reference evidence="8" key="1">
    <citation type="submission" date="2021-01" db="EMBL/GenBank/DDBJ databases">
        <title>Whole genome shotgun sequence of Sphaerisporangium rufum NBRC 109079.</title>
        <authorList>
            <person name="Komaki H."/>
            <person name="Tamura T."/>
        </authorList>
    </citation>
    <scope>NUCLEOTIDE SEQUENCE</scope>
    <source>
        <strain evidence="8">NBRC 109079</strain>
    </source>
</reference>
<accession>A0A919R8H3</accession>
<organism evidence="8 9">
    <name type="scientific">Sphaerisporangium rufum</name>
    <dbReference type="NCBI Taxonomy" id="1381558"/>
    <lineage>
        <taxon>Bacteria</taxon>
        <taxon>Bacillati</taxon>
        <taxon>Actinomycetota</taxon>
        <taxon>Actinomycetes</taxon>
        <taxon>Streptosporangiales</taxon>
        <taxon>Streptosporangiaceae</taxon>
        <taxon>Sphaerisporangium</taxon>
    </lineage>
</organism>
<dbReference type="GO" id="GO:0140359">
    <property type="term" value="F:ABC-type transporter activity"/>
    <property type="evidence" value="ECO:0007669"/>
    <property type="project" value="InterPro"/>
</dbReference>
<feature type="transmembrane region" description="Helical" evidence="6">
    <location>
        <begin position="214"/>
        <end position="233"/>
    </location>
</feature>
<keyword evidence="6" id="KW-1003">Cell membrane</keyword>
<evidence type="ECO:0000256" key="4">
    <source>
        <dbReference type="ARBA" id="ARBA00023136"/>
    </source>
</evidence>
<dbReference type="InterPro" id="IPR047817">
    <property type="entry name" value="ABC2_TM_bact-type"/>
</dbReference>
<protein>
    <recommendedName>
        <fullName evidence="6">Transport permease protein</fullName>
    </recommendedName>
</protein>
<evidence type="ECO:0000256" key="2">
    <source>
        <dbReference type="ARBA" id="ARBA00022692"/>
    </source>
</evidence>
<keyword evidence="3 6" id="KW-1133">Transmembrane helix</keyword>
<evidence type="ECO:0000313" key="9">
    <source>
        <dbReference type="Proteomes" id="UP000655287"/>
    </source>
</evidence>
<keyword evidence="5" id="KW-0046">Antibiotic resistance</keyword>
<feature type="transmembrane region" description="Helical" evidence="6">
    <location>
        <begin position="20"/>
        <end position="39"/>
    </location>
</feature>
<feature type="transmembrane region" description="Helical" evidence="6">
    <location>
        <begin position="164"/>
        <end position="185"/>
    </location>
</feature>
<keyword evidence="9" id="KW-1185">Reference proteome</keyword>
<dbReference type="EMBL" id="BOOU01000089">
    <property type="protein sequence ID" value="GII81158.1"/>
    <property type="molecule type" value="Genomic_DNA"/>
</dbReference>
<evidence type="ECO:0000256" key="1">
    <source>
        <dbReference type="ARBA" id="ARBA00004141"/>
    </source>
</evidence>
<comment type="subcellular location">
    <subcellularLocation>
        <location evidence="6">Cell membrane</location>
        <topology evidence="6">Multi-pass membrane protein</topology>
    </subcellularLocation>
    <subcellularLocation>
        <location evidence="1">Membrane</location>
        <topology evidence="1">Multi-pass membrane protein</topology>
    </subcellularLocation>
</comment>
<feature type="transmembrane region" description="Helical" evidence="6">
    <location>
        <begin position="51"/>
        <end position="72"/>
    </location>
</feature>
<evidence type="ECO:0000256" key="3">
    <source>
        <dbReference type="ARBA" id="ARBA00022989"/>
    </source>
</evidence>
<evidence type="ECO:0000256" key="6">
    <source>
        <dbReference type="RuleBase" id="RU361157"/>
    </source>
</evidence>
<proteinExistence type="inferred from homology"/>
<dbReference type="PANTHER" id="PTHR43229">
    <property type="entry name" value="NODULATION PROTEIN J"/>
    <property type="match status" value="1"/>
</dbReference>
<dbReference type="PANTHER" id="PTHR43229:SF2">
    <property type="entry name" value="NODULATION PROTEIN J"/>
    <property type="match status" value="1"/>
</dbReference>
<evidence type="ECO:0000313" key="8">
    <source>
        <dbReference type="EMBL" id="GII81158.1"/>
    </source>
</evidence>
<feature type="domain" description="ABC transmembrane type-2" evidence="7">
    <location>
        <begin position="15"/>
        <end position="239"/>
    </location>
</feature>
<sequence length="241" mass="25379">MTTLVLARHYVRQTFRVKAALVFGALQPVLFLVLFGPLFARSGVGSWEVLVPGLLVQLGLLSAGMSGFGIVFDQKFGVLERLRVTPASRMSLLLGRVAKDVLVLLVQAVALVGLGYAFGLRAPLPGVLLGLALLLLLAAALAALSYAVALSLNQEMFAPLMSTVLVPLILLSGALLPMSLAPGWLDVLSRLTPFRYVVDGLRALFAGHYTAPDALLGAGVAALFAVAGIAAATRRFHHENA</sequence>
<dbReference type="InterPro" id="IPR013525">
    <property type="entry name" value="ABC2_TM"/>
</dbReference>
<dbReference type="RefSeq" id="WP_203993009.1">
    <property type="nucleotide sequence ID" value="NZ_BOOU01000089.1"/>
</dbReference>
<keyword evidence="2 6" id="KW-0812">Transmembrane</keyword>
<name>A0A919R8H3_9ACTN</name>
<comment type="similarity">
    <text evidence="6">Belongs to the ABC-2 integral membrane protein family.</text>
</comment>
<gene>
    <name evidence="8" type="ORF">Sru01_61400</name>
</gene>
<dbReference type="Pfam" id="PF01061">
    <property type="entry name" value="ABC2_membrane"/>
    <property type="match status" value="1"/>
</dbReference>
<keyword evidence="4 6" id="KW-0472">Membrane</keyword>
<keyword evidence="6" id="KW-0813">Transport</keyword>
<dbReference type="GO" id="GO:0046677">
    <property type="term" value="P:response to antibiotic"/>
    <property type="evidence" value="ECO:0007669"/>
    <property type="project" value="UniProtKB-KW"/>
</dbReference>
<dbReference type="GO" id="GO:0043190">
    <property type="term" value="C:ATP-binding cassette (ABC) transporter complex"/>
    <property type="evidence" value="ECO:0007669"/>
    <property type="project" value="InterPro"/>
</dbReference>
<feature type="transmembrane region" description="Helical" evidence="6">
    <location>
        <begin position="93"/>
        <end position="118"/>
    </location>
</feature>
<evidence type="ECO:0000259" key="7">
    <source>
        <dbReference type="PROSITE" id="PS51012"/>
    </source>
</evidence>
<dbReference type="PROSITE" id="PS51012">
    <property type="entry name" value="ABC_TM2"/>
    <property type="match status" value="1"/>
</dbReference>
<dbReference type="Proteomes" id="UP000655287">
    <property type="component" value="Unassembled WGS sequence"/>
</dbReference>
<dbReference type="AlphaFoldDB" id="A0A919R8H3"/>
<dbReference type="InterPro" id="IPR000412">
    <property type="entry name" value="ABC_2_transport"/>
</dbReference>
<dbReference type="InterPro" id="IPR051784">
    <property type="entry name" value="Nod_factor_ABC_transporter"/>
</dbReference>
<comment type="caution">
    <text evidence="8">The sequence shown here is derived from an EMBL/GenBank/DDBJ whole genome shotgun (WGS) entry which is preliminary data.</text>
</comment>
<evidence type="ECO:0000256" key="5">
    <source>
        <dbReference type="ARBA" id="ARBA00023251"/>
    </source>
</evidence>
<feature type="transmembrane region" description="Helical" evidence="6">
    <location>
        <begin position="124"/>
        <end position="152"/>
    </location>
</feature>